<name>A0ABP7NWK2_9BACT</name>
<gene>
    <name evidence="1" type="ORF">GCM10022406_41260</name>
</gene>
<evidence type="ECO:0000313" key="1">
    <source>
        <dbReference type="EMBL" id="GAA3955590.1"/>
    </source>
</evidence>
<proteinExistence type="predicted"/>
<sequence>MPLIAYLLRIIAENNEPDCDLYRDPFFVYYFFTRNYYAGITNPEPRREPIISSILAQARPPLVAWAKP</sequence>
<dbReference type="Proteomes" id="UP001499909">
    <property type="component" value="Unassembled WGS sequence"/>
</dbReference>
<comment type="caution">
    <text evidence="1">The sequence shown here is derived from an EMBL/GenBank/DDBJ whole genome shotgun (WGS) entry which is preliminary data.</text>
</comment>
<accession>A0ABP7NWK2</accession>
<organism evidence="1 2">
    <name type="scientific">Hymenobacter algoricola</name>
    <dbReference type="NCBI Taxonomy" id="486267"/>
    <lineage>
        <taxon>Bacteria</taxon>
        <taxon>Pseudomonadati</taxon>
        <taxon>Bacteroidota</taxon>
        <taxon>Cytophagia</taxon>
        <taxon>Cytophagales</taxon>
        <taxon>Hymenobacteraceae</taxon>
        <taxon>Hymenobacter</taxon>
    </lineage>
</organism>
<protein>
    <submittedName>
        <fullName evidence="1">Uncharacterized protein</fullName>
    </submittedName>
</protein>
<dbReference type="EMBL" id="BAABDH010000114">
    <property type="protein sequence ID" value="GAA3955590.1"/>
    <property type="molecule type" value="Genomic_DNA"/>
</dbReference>
<reference evidence="2" key="1">
    <citation type="journal article" date="2019" name="Int. J. Syst. Evol. Microbiol.">
        <title>The Global Catalogue of Microorganisms (GCM) 10K type strain sequencing project: providing services to taxonomists for standard genome sequencing and annotation.</title>
        <authorList>
            <consortium name="The Broad Institute Genomics Platform"/>
            <consortium name="The Broad Institute Genome Sequencing Center for Infectious Disease"/>
            <person name="Wu L."/>
            <person name="Ma J."/>
        </authorList>
    </citation>
    <scope>NUCLEOTIDE SEQUENCE [LARGE SCALE GENOMIC DNA]</scope>
    <source>
        <strain evidence="2">JCM 17214</strain>
    </source>
</reference>
<keyword evidence="2" id="KW-1185">Reference proteome</keyword>
<dbReference type="RefSeq" id="WP_345117956.1">
    <property type="nucleotide sequence ID" value="NZ_BAABDH010000114.1"/>
</dbReference>
<evidence type="ECO:0000313" key="2">
    <source>
        <dbReference type="Proteomes" id="UP001499909"/>
    </source>
</evidence>